<dbReference type="AlphaFoldDB" id="A0A6J7DBR8"/>
<name>A0A6J7DBR8_9ZZZZ</name>
<gene>
    <name evidence="1" type="ORF">UFOPK3381_00619</name>
</gene>
<accession>A0A6J7DBR8</accession>
<sequence length="122" mass="13292">MFVGSLWSKAVFGHALKDRIQRAVSGFSLIVERERKGRAVIDNFRSNIDTPTVEGVDTIVAQLVTPFRAIRPMELPNAVEPAISLVRATRTHRLIDRVGRGRSPLPSGVFLPATLSATSSVA</sequence>
<protein>
    <submittedName>
        <fullName evidence="1">Unannotated protein</fullName>
    </submittedName>
</protein>
<reference evidence="1" key="1">
    <citation type="submission" date="2020-05" db="EMBL/GenBank/DDBJ databases">
        <authorList>
            <person name="Chiriac C."/>
            <person name="Salcher M."/>
            <person name="Ghai R."/>
            <person name="Kavagutti S V."/>
        </authorList>
    </citation>
    <scope>NUCLEOTIDE SEQUENCE</scope>
</reference>
<evidence type="ECO:0000313" key="1">
    <source>
        <dbReference type="EMBL" id="CAB4867761.1"/>
    </source>
</evidence>
<dbReference type="EMBL" id="CAFBLN010000019">
    <property type="protein sequence ID" value="CAB4867761.1"/>
    <property type="molecule type" value="Genomic_DNA"/>
</dbReference>
<organism evidence="1">
    <name type="scientific">freshwater metagenome</name>
    <dbReference type="NCBI Taxonomy" id="449393"/>
    <lineage>
        <taxon>unclassified sequences</taxon>
        <taxon>metagenomes</taxon>
        <taxon>ecological metagenomes</taxon>
    </lineage>
</organism>
<proteinExistence type="predicted"/>